<gene>
    <name evidence="1" type="ORF">BJ138DRAFT_1013965</name>
</gene>
<comment type="caution">
    <text evidence="1">The sequence shown here is derived from an EMBL/GenBank/DDBJ whole genome shotgun (WGS) entry which is preliminary data.</text>
</comment>
<evidence type="ECO:0000313" key="2">
    <source>
        <dbReference type="Proteomes" id="UP000790377"/>
    </source>
</evidence>
<accession>A0ACB8A374</accession>
<reference evidence="1" key="1">
    <citation type="journal article" date="2021" name="New Phytol.">
        <title>Evolutionary innovations through gain and loss of genes in the ectomycorrhizal Boletales.</title>
        <authorList>
            <person name="Wu G."/>
            <person name="Miyauchi S."/>
            <person name="Morin E."/>
            <person name="Kuo A."/>
            <person name="Drula E."/>
            <person name="Varga T."/>
            <person name="Kohler A."/>
            <person name="Feng B."/>
            <person name="Cao Y."/>
            <person name="Lipzen A."/>
            <person name="Daum C."/>
            <person name="Hundley H."/>
            <person name="Pangilinan J."/>
            <person name="Johnson J."/>
            <person name="Barry K."/>
            <person name="LaButti K."/>
            <person name="Ng V."/>
            <person name="Ahrendt S."/>
            <person name="Min B."/>
            <person name="Choi I.G."/>
            <person name="Park H."/>
            <person name="Plett J.M."/>
            <person name="Magnuson J."/>
            <person name="Spatafora J.W."/>
            <person name="Nagy L.G."/>
            <person name="Henrissat B."/>
            <person name="Grigoriev I.V."/>
            <person name="Yang Z.L."/>
            <person name="Xu J."/>
            <person name="Martin F.M."/>
        </authorList>
    </citation>
    <scope>NUCLEOTIDE SEQUENCE</scope>
    <source>
        <strain evidence="1">ATCC 28755</strain>
    </source>
</reference>
<proteinExistence type="predicted"/>
<dbReference type="Proteomes" id="UP000790377">
    <property type="component" value="Unassembled WGS sequence"/>
</dbReference>
<dbReference type="EMBL" id="MU267870">
    <property type="protein sequence ID" value="KAH7907800.1"/>
    <property type="molecule type" value="Genomic_DNA"/>
</dbReference>
<protein>
    <submittedName>
        <fullName evidence="1">Uncharacterized protein</fullName>
    </submittedName>
</protein>
<keyword evidence="2" id="KW-1185">Reference proteome</keyword>
<evidence type="ECO:0000313" key="1">
    <source>
        <dbReference type="EMBL" id="KAH7907800.1"/>
    </source>
</evidence>
<organism evidence="1 2">
    <name type="scientific">Hygrophoropsis aurantiaca</name>
    <dbReference type="NCBI Taxonomy" id="72124"/>
    <lineage>
        <taxon>Eukaryota</taxon>
        <taxon>Fungi</taxon>
        <taxon>Dikarya</taxon>
        <taxon>Basidiomycota</taxon>
        <taxon>Agaricomycotina</taxon>
        <taxon>Agaricomycetes</taxon>
        <taxon>Agaricomycetidae</taxon>
        <taxon>Boletales</taxon>
        <taxon>Coniophorineae</taxon>
        <taxon>Hygrophoropsidaceae</taxon>
        <taxon>Hygrophoropsis</taxon>
    </lineage>
</organism>
<sequence>VELALDQANAIHNVCEIDLFNNPEWYFHKVNPAGTVIPAITDGGPEVSPEDPSPLSVKLRGSSVTLEFVTDESIPESGLLPSDPVLRAQARFFVDTATKLLPVFLGFLTGIESHQTVLNIVDAIQALLPDSEEPAVGNTYTLIDITITPIIAQPKPVYENEVGKVSAEERSSLREALFGEKYMKYMRYACAVLERPSTRKIIDEVDSVFAPAWSPRPRKMCVGPNLGARPTIEEPAALTRTVHT</sequence>
<feature type="non-terminal residue" evidence="1">
    <location>
        <position position="1"/>
    </location>
</feature>
<name>A0ACB8A374_9AGAM</name>